<keyword evidence="6 8" id="KW-0472">Membrane</keyword>
<dbReference type="GO" id="GO:0005886">
    <property type="term" value="C:plasma membrane"/>
    <property type="evidence" value="ECO:0007669"/>
    <property type="project" value="UniProtKB-SubCell"/>
</dbReference>
<evidence type="ECO:0000256" key="2">
    <source>
        <dbReference type="ARBA" id="ARBA00008806"/>
    </source>
</evidence>
<keyword evidence="4 8" id="KW-0812">Transmembrane</keyword>
<dbReference type="SUPFAM" id="SSF52540">
    <property type="entry name" value="P-loop containing nucleoside triphosphate hydrolases"/>
    <property type="match status" value="1"/>
</dbReference>
<feature type="transmembrane region" description="Helical" evidence="8">
    <location>
        <begin position="12"/>
        <end position="36"/>
    </location>
</feature>
<feature type="region of interest" description="Disordered" evidence="7">
    <location>
        <begin position="480"/>
        <end position="500"/>
    </location>
</feature>
<dbReference type="CDD" id="cd01127">
    <property type="entry name" value="TrwB_TraG_TraD_VirD4"/>
    <property type="match status" value="1"/>
</dbReference>
<sequence>MILTQSESRVAKAGATLGLLLVGLILTLYLAGYFFVWKLHNPDFPPFRATPWTWIQYWTYYGDQPYTRKWLTITMIGAAVPSLLLVGVLLAPVRRSLHGDARFATAKEIKAAGLLGVRGLILGKIGRRFVMLAGQLGAMCAAPPRSGKGAGLVQPNMLNWPESVVLLDVREESFSITSGYRAQFTDVYLFNPVAEDGRTMQWNPLTYVSDNPILRINDIQKIGNMLSPDPAEGDPFWPASCRTLFLGLALYVFETAGLPRTFGEIVRQIMYGEGESVGEHWKEIIEERDKSDTPLSSACKAALYDFIYTSGNTQSSIRKTFTAKLELWLNPLIDAATSGDSFDLRDLRKRKISVYVGIRPGDLDRLRLIINLFFEQMFDLNMMEMPKDNPALKYELLAMMDEFTAPGKMPIFAKSIGYMGGYGILPFIIVQGPSQLRDIYGLEAAETIATCCAAMIAYAPKEQKHANEISEMLGYQTVDNRSKSRPTGFKQSGGGSTNVSDTGRALLLPQEVKEIGKNKELLFMENVKPILCKKISYWKDPAFKKRLGFAPAHVPAIQISLPTTNGAGRPAKKKKANASVEAGGIAFTEREITADDMPKLDKLSLTDYSADFASVQIPKGEPISDEEMHQAFGSFLATMAD</sequence>
<protein>
    <submittedName>
        <fullName evidence="9">Type IV secretion system protein VirD4</fullName>
    </submittedName>
</protein>
<dbReference type="EMBL" id="NBTZ01000050">
    <property type="protein sequence ID" value="OTP75395.1"/>
    <property type="molecule type" value="Genomic_DNA"/>
</dbReference>
<dbReference type="Pfam" id="PF02534">
    <property type="entry name" value="T4SS-DNA_transf"/>
    <property type="match status" value="1"/>
</dbReference>
<accession>A0A242MVI7</accession>
<evidence type="ECO:0000256" key="4">
    <source>
        <dbReference type="ARBA" id="ARBA00022692"/>
    </source>
</evidence>
<dbReference type="AlphaFoldDB" id="A0A242MVI7"/>
<evidence type="ECO:0000256" key="7">
    <source>
        <dbReference type="SAM" id="MobiDB-lite"/>
    </source>
</evidence>
<name>A0A242MVI7_CABSO</name>
<dbReference type="PANTHER" id="PTHR37937">
    <property type="entry name" value="CONJUGATIVE TRANSFER: DNA TRANSPORT"/>
    <property type="match status" value="1"/>
</dbReference>
<keyword evidence="5 8" id="KW-1133">Transmembrane helix</keyword>
<organism evidence="9 10">
    <name type="scientific">Caballeronia sordidicola</name>
    <name type="common">Burkholderia sordidicola</name>
    <dbReference type="NCBI Taxonomy" id="196367"/>
    <lineage>
        <taxon>Bacteria</taxon>
        <taxon>Pseudomonadati</taxon>
        <taxon>Pseudomonadota</taxon>
        <taxon>Betaproteobacteria</taxon>
        <taxon>Burkholderiales</taxon>
        <taxon>Burkholderiaceae</taxon>
        <taxon>Caballeronia</taxon>
    </lineage>
</organism>
<dbReference type="Gene3D" id="3.40.50.300">
    <property type="entry name" value="P-loop containing nucleotide triphosphate hydrolases"/>
    <property type="match status" value="1"/>
</dbReference>
<evidence type="ECO:0000256" key="3">
    <source>
        <dbReference type="ARBA" id="ARBA00022475"/>
    </source>
</evidence>
<dbReference type="Proteomes" id="UP000195221">
    <property type="component" value="Unassembled WGS sequence"/>
</dbReference>
<dbReference type="InterPro" id="IPR051539">
    <property type="entry name" value="T4SS-coupling_protein"/>
</dbReference>
<evidence type="ECO:0000313" key="9">
    <source>
        <dbReference type="EMBL" id="OTP75395.1"/>
    </source>
</evidence>
<keyword evidence="3" id="KW-1003">Cell membrane</keyword>
<reference evidence="9 10" key="1">
    <citation type="submission" date="2017-03" db="EMBL/GenBank/DDBJ databases">
        <title>Genome analysis of strain PAMC 26577.</title>
        <authorList>
            <person name="Oh H.-M."/>
            <person name="Yang J.-A."/>
        </authorList>
    </citation>
    <scope>NUCLEOTIDE SEQUENCE [LARGE SCALE GENOMIC DNA]</scope>
    <source>
        <strain evidence="9 10">PAMC 26577</strain>
    </source>
</reference>
<evidence type="ECO:0000256" key="1">
    <source>
        <dbReference type="ARBA" id="ARBA00004651"/>
    </source>
</evidence>
<dbReference type="InterPro" id="IPR003688">
    <property type="entry name" value="TraG/VirD4"/>
</dbReference>
<evidence type="ECO:0000256" key="5">
    <source>
        <dbReference type="ARBA" id="ARBA00022989"/>
    </source>
</evidence>
<proteinExistence type="inferred from homology"/>
<dbReference type="InterPro" id="IPR027417">
    <property type="entry name" value="P-loop_NTPase"/>
</dbReference>
<evidence type="ECO:0000256" key="6">
    <source>
        <dbReference type="ARBA" id="ARBA00023136"/>
    </source>
</evidence>
<feature type="transmembrane region" description="Helical" evidence="8">
    <location>
        <begin position="70"/>
        <end position="93"/>
    </location>
</feature>
<comment type="similarity">
    <text evidence="2">Belongs to the VirD4/TraG family.</text>
</comment>
<dbReference type="RefSeq" id="WP_075357346.1">
    <property type="nucleotide sequence ID" value="NZ_NBTZ01000050.1"/>
</dbReference>
<comment type="subcellular location">
    <subcellularLocation>
        <location evidence="1">Cell membrane</location>
        <topology evidence="1">Multi-pass membrane protein</topology>
    </subcellularLocation>
</comment>
<evidence type="ECO:0000256" key="8">
    <source>
        <dbReference type="SAM" id="Phobius"/>
    </source>
</evidence>
<evidence type="ECO:0000313" key="10">
    <source>
        <dbReference type="Proteomes" id="UP000195221"/>
    </source>
</evidence>
<comment type="caution">
    <text evidence="9">The sequence shown here is derived from an EMBL/GenBank/DDBJ whole genome shotgun (WGS) entry which is preliminary data.</text>
</comment>
<dbReference type="PANTHER" id="PTHR37937:SF1">
    <property type="entry name" value="CONJUGATIVE TRANSFER: DNA TRANSPORT"/>
    <property type="match status" value="1"/>
</dbReference>
<gene>
    <name evidence="9" type="ORF">PAMC26577_13300</name>
</gene>